<accession>A0A0B2A8W9</accession>
<protein>
    <recommendedName>
        <fullName evidence="4">DUF4430 domain-containing protein</fullName>
    </recommendedName>
</protein>
<feature type="signal peptide" evidence="1">
    <location>
        <begin position="1"/>
        <end position="21"/>
    </location>
</feature>
<keyword evidence="3" id="KW-1185">Reference proteome</keyword>
<organism evidence="2 3">
    <name type="scientific">Microbacterium mangrovi</name>
    <dbReference type="NCBI Taxonomy" id="1348253"/>
    <lineage>
        <taxon>Bacteria</taxon>
        <taxon>Bacillati</taxon>
        <taxon>Actinomycetota</taxon>
        <taxon>Actinomycetes</taxon>
        <taxon>Micrococcales</taxon>
        <taxon>Microbacteriaceae</taxon>
        <taxon>Microbacterium</taxon>
    </lineage>
</organism>
<dbReference type="PROSITE" id="PS51257">
    <property type="entry name" value="PROKAR_LIPOPROTEIN"/>
    <property type="match status" value="1"/>
</dbReference>
<evidence type="ECO:0008006" key="4">
    <source>
        <dbReference type="Google" id="ProtNLM"/>
    </source>
</evidence>
<dbReference type="Proteomes" id="UP000031030">
    <property type="component" value="Unassembled WGS sequence"/>
</dbReference>
<dbReference type="STRING" id="1348253.LK09_09065"/>
<reference evidence="2 3" key="1">
    <citation type="submission" date="2014-11" db="EMBL/GenBank/DDBJ databases">
        <title>Genome sequence of Microbacterium mangrovi MUSC 115(T).</title>
        <authorList>
            <person name="Lee L.-H."/>
        </authorList>
    </citation>
    <scope>NUCLEOTIDE SEQUENCE [LARGE SCALE GENOMIC DNA]</scope>
    <source>
        <strain evidence="2 3">MUSC 115</strain>
    </source>
</reference>
<comment type="caution">
    <text evidence="2">The sequence shown here is derived from an EMBL/GenBank/DDBJ whole genome shotgun (WGS) entry which is preliminary data.</text>
</comment>
<feature type="chain" id="PRO_5038944437" description="DUF4430 domain-containing protein" evidence="1">
    <location>
        <begin position="22"/>
        <end position="180"/>
    </location>
</feature>
<proteinExistence type="predicted"/>
<name>A0A0B2A8W9_9MICO</name>
<dbReference type="AlphaFoldDB" id="A0A0B2A8W9"/>
<sequence length="180" mass="18218">MTPKTRSFALAATAVLALALAACSSTDTPAVSPSTPSAAASPTACTGVTVVVDTGDLTVPNDPSATKCVDTTATILGKDAVAKAGFTTVGTTKYPDQVVCRVNDIPSATTDLPGANGATYHEDCSGMPPATAYWSLWVKPAGGKWDYAQTGLSALQLKPGDSVELLFTLNSKPASPTPTP</sequence>
<evidence type="ECO:0000313" key="3">
    <source>
        <dbReference type="Proteomes" id="UP000031030"/>
    </source>
</evidence>
<evidence type="ECO:0000256" key="1">
    <source>
        <dbReference type="SAM" id="SignalP"/>
    </source>
</evidence>
<dbReference type="RefSeq" id="WP_039398504.1">
    <property type="nucleotide sequence ID" value="NZ_JTDK01000007.1"/>
</dbReference>
<evidence type="ECO:0000313" key="2">
    <source>
        <dbReference type="EMBL" id="KHK97982.1"/>
    </source>
</evidence>
<keyword evidence="1" id="KW-0732">Signal</keyword>
<dbReference type="EMBL" id="JTDK01000007">
    <property type="protein sequence ID" value="KHK97982.1"/>
    <property type="molecule type" value="Genomic_DNA"/>
</dbReference>
<gene>
    <name evidence="2" type="ORF">LK09_09065</name>
</gene>
<dbReference type="OrthoDB" id="4401005at2"/>